<organism evidence="2 3">
    <name type="scientific">Acetitomaculum ruminis DSM 5522</name>
    <dbReference type="NCBI Taxonomy" id="1120918"/>
    <lineage>
        <taxon>Bacteria</taxon>
        <taxon>Bacillati</taxon>
        <taxon>Bacillota</taxon>
        <taxon>Clostridia</taxon>
        <taxon>Lachnospirales</taxon>
        <taxon>Lachnospiraceae</taxon>
        <taxon>Acetitomaculum</taxon>
    </lineage>
</organism>
<dbReference type="Pfam" id="PF13556">
    <property type="entry name" value="HTH_30"/>
    <property type="match status" value="1"/>
</dbReference>
<proteinExistence type="predicted"/>
<dbReference type="EMBL" id="FOJY01000001">
    <property type="protein sequence ID" value="SFA68848.1"/>
    <property type="molecule type" value="Genomic_DNA"/>
</dbReference>
<keyword evidence="3" id="KW-1185">Reference proteome</keyword>
<dbReference type="InterPro" id="IPR025736">
    <property type="entry name" value="PucR_C-HTH_dom"/>
</dbReference>
<sequence length="506" mass="59767">MKIPVILIKDNLDIKLKSDKYILDSNPKCYFQAMPYEKTIDLNDDTIYIIKKDELSGEIENKCLIVIGQPSEHIFDNNEVFYTTDCIDKYELFSKIALIFLHYNKWEEELNQVLKHSRSFNALFRVAREEFGNSMFMHDNDFYELACIDRTTKEASWGYDELSGKYYLPEEILNDFKVNKDYLFSMTTKGPSLFPATTFGYRIIYQNLWIEGEYKGRICINEVFRKFKDSDYFLLGFFTNIVIQGLEMPGYRLTSTQYSISRFLIGIIEDKNYGKMAMDSVLLKHGWAANDSYLCVCFFVNERDSHTHSVQYQCNRLESRFPHSCAFSYKDNIIMVLNITLAETTVTAFKSHIGVFLREGLVKAGISREFHNLNNIKYYYNQAICAFETGIKQQEAFWSYSFEDYVTDYILQNALEKFPAKMYVNEKILKLEEYDKNHSAGLFNTFKIYLENERNIAKTARELDIHRSTLLYRISKIEEITKLDIEDEQIRFELRLSFKLLEMERM</sequence>
<gene>
    <name evidence="2" type="ORF">SAMN05216249_10130</name>
</gene>
<reference evidence="2 3" key="1">
    <citation type="submission" date="2016-10" db="EMBL/GenBank/DDBJ databases">
        <authorList>
            <person name="de Groot N.N."/>
        </authorList>
    </citation>
    <scope>NUCLEOTIDE SEQUENCE [LARGE SCALE GENOMIC DNA]</scope>
    <source>
        <strain evidence="2 3">DSM 5522</strain>
    </source>
</reference>
<evidence type="ECO:0000313" key="2">
    <source>
        <dbReference type="EMBL" id="SFA68848.1"/>
    </source>
</evidence>
<dbReference type="OrthoDB" id="1969285at2"/>
<feature type="domain" description="PucR C-terminal helix-turn-helix" evidence="1">
    <location>
        <begin position="442"/>
        <end position="499"/>
    </location>
</feature>
<accession>A0A1I0UXS4</accession>
<dbReference type="Gene3D" id="1.10.10.2840">
    <property type="entry name" value="PucR C-terminal helix-turn-helix domain"/>
    <property type="match status" value="1"/>
</dbReference>
<name>A0A1I0UXS4_9FIRM</name>
<dbReference type="Proteomes" id="UP000198838">
    <property type="component" value="Unassembled WGS sequence"/>
</dbReference>
<evidence type="ECO:0000259" key="1">
    <source>
        <dbReference type="Pfam" id="PF13556"/>
    </source>
</evidence>
<dbReference type="InterPro" id="IPR042070">
    <property type="entry name" value="PucR_C-HTH_sf"/>
</dbReference>
<dbReference type="InterPro" id="IPR051448">
    <property type="entry name" value="CdaR-like_regulators"/>
</dbReference>
<dbReference type="PANTHER" id="PTHR33744">
    <property type="entry name" value="CARBOHYDRATE DIACID REGULATOR"/>
    <property type="match status" value="1"/>
</dbReference>
<dbReference type="STRING" id="1120918.SAMN05216249_10130"/>
<evidence type="ECO:0000313" key="3">
    <source>
        <dbReference type="Proteomes" id="UP000198838"/>
    </source>
</evidence>
<dbReference type="PANTHER" id="PTHR33744:SF1">
    <property type="entry name" value="DNA-BINDING TRANSCRIPTIONAL ACTIVATOR ADER"/>
    <property type="match status" value="1"/>
</dbReference>
<dbReference type="RefSeq" id="WP_092869758.1">
    <property type="nucleotide sequence ID" value="NZ_FOJY01000001.1"/>
</dbReference>
<protein>
    <submittedName>
        <fullName evidence="2">PucR C-terminal helix-turn-helix domain-containing protein</fullName>
    </submittedName>
</protein>
<dbReference type="AlphaFoldDB" id="A0A1I0UXS4"/>